<name>A0A9P3PZQ7_LYOSH</name>
<evidence type="ECO:0000313" key="2">
    <source>
        <dbReference type="EMBL" id="GLB44601.1"/>
    </source>
</evidence>
<proteinExistence type="predicted"/>
<sequence length="109" mass="12036">MILFVESGVLYFLFFLVERFAFVVYSFSTSVVVGIYSTALVILAHSENAVLDSVITSTLTPSTGPYKFSTTITTTTEGGINTNRTNDIELFSLTAESHPQKEEKRAIEL</sequence>
<organism evidence="2 3">
    <name type="scientific">Lyophyllum shimeji</name>
    <name type="common">Hon-shimeji</name>
    <name type="synonym">Tricholoma shimeji</name>
    <dbReference type="NCBI Taxonomy" id="47721"/>
    <lineage>
        <taxon>Eukaryota</taxon>
        <taxon>Fungi</taxon>
        <taxon>Dikarya</taxon>
        <taxon>Basidiomycota</taxon>
        <taxon>Agaricomycotina</taxon>
        <taxon>Agaricomycetes</taxon>
        <taxon>Agaricomycetidae</taxon>
        <taxon>Agaricales</taxon>
        <taxon>Tricholomatineae</taxon>
        <taxon>Lyophyllaceae</taxon>
        <taxon>Lyophyllum</taxon>
    </lineage>
</organism>
<accession>A0A9P3PZQ7</accession>
<comment type="caution">
    <text evidence="2">The sequence shown here is derived from an EMBL/GenBank/DDBJ whole genome shotgun (WGS) entry which is preliminary data.</text>
</comment>
<dbReference type="Proteomes" id="UP001063166">
    <property type="component" value="Unassembled WGS sequence"/>
</dbReference>
<dbReference type="AlphaFoldDB" id="A0A9P3PZQ7"/>
<keyword evidence="3" id="KW-1185">Reference proteome</keyword>
<reference evidence="2" key="1">
    <citation type="submission" date="2022-07" db="EMBL/GenBank/DDBJ databases">
        <title>The genome of Lyophyllum shimeji provides insight into the initial evolution of ectomycorrhizal fungal genome.</title>
        <authorList>
            <person name="Kobayashi Y."/>
            <person name="Shibata T."/>
            <person name="Hirakawa H."/>
            <person name="Shigenobu S."/>
            <person name="Nishiyama T."/>
            <person name="Yamada A."/>
            <person name="Hasebe M."/>
            <person name="Kawaguchi M."/>
        </authorList>
    </citation>
    <scope>NUCLEOTIDE SEQUENCE</scope>
    <source>
        <strain evidence="2">AT787</strain>
    </source>
</reference>
<keyword evidence="1" id="KW-0472">Membrane</keyword>
<dbReference type="EMBL" id="BRPK01000017">
    <property type="protein sequence ID" value="GLB44601.1"/>
    <property type="molecule type" value="Genomic_DNA"/>
</dbReference>
<keyword evidence="1" id="KW-0812">Transmembrane</keyword>
<gene>
    <name evidence="2" type="ORF">LshimejAT787_1702280</name>
</gene>
<evidence type="ECO:0000256" key="1">
    <source>
        <dbReference type="SAM" id="Phobius"/>
    </source>
</evidence>
<feature type="transmembrane region" description="Helical" evidence="1">
    <location>
        <begin position="20"/>
        <end position="43"/>
    </location>
</feature>
<keyword evidence="1" id="KW-1133">Transmembrane helix</keyword>
<protein>
    <submittedName>
        <fullName evidence="2">Uncharacterized protein</fullName>
    </submittedName>
</protein>
<evidence type="ECO:0000313" key="3">
    <source>
        <dbReference type="Proteomes" id="UP001063166"/>
    </source>
</evidence>